<evidence type="ECO:0000313" key="9">
    <source>
        <dbReference type="Proteomes" id="UP001237642"/>
    </source>
</evidence>
<evidence type="ECO:0000256" key="5">
    <source>
        <dbReference type="RuleBase" id="RU000383"/>
    </source>
</evidence>
<dbReference type="AlphaFoldDB" id="A0AAD8IYK6"/>
<dbReference type="FunFam" id="1.10.472.10:FF:000013">
    <property type="entry name" value="Cyclin A1"/>
    <property type="match status" value="1"/>
</dbReference>
<dbReference type="Pfam" id="PF00134">
    <property type="entry name" value="Cyclin_N"/>
    <property type="match status" value="1"/>
</dbReference>
<evidence type="ECO:0000259" key="6">
    <source>
        <dbReference type="SMART" id="SM00385"/>
    </source>
</evidence>
<name>A0AAD8IYK6_9APIA</name>
<protein>
    <submittedName>
        <fullName evidence="8">Cyclin, N-terminal domain containing protein, expressed</fullName>
    </submittedName>
</protein>
<dbReference type="SMART" id="SM01332">
    <property type="entry name" value="Cyclin_C"/>
    <property type="match status" value="1"/>
</dbReference>
<evidence type="ECO:0000313" key="8">
    <source>
        <dbReference type="EMBL" id="KAK1393638.1"/>
    </source>
</evidence>
<dbReference type="PIRSF" id="PIRSF001771">
    <property type="entry name" value="Cyclin_A_B_D_E"/>
    <property type="match status" value="1"/>
</dbReference>
<keyword evidence="4" id="KW-0131">Cell cycle</keyword>
<gene>
    <name evidence="8" type="ORF">POM88_012694</name>
</gene>
<dbReference type="GO" id="GO:0016538">
    <property type="term" value="F:cyclin-dependent protein serine/threonine kinase regulator activity"/>
    <property type="evidence" value="ECO:0007669"/>
    <property type="project" value="InterPro"/>
</dbReference>
<evidence type="ECO:0000256" key="3">
    <source>
        <dbReference type="ARBA" id="ARBA00023127"/>
    </source>
</evidence>
<dbReference type="PANTHER" id="PTHR10177">
    <property type="entry name" value="CYCLINS"/>
    <property type="match status" value="1"/>
</dbReference>
<dbReference type="Pfam" id="PF02984">
    <property type="entry name" value="Cyclin_C"/>
    <property type="match status" value="1"/>
</dbReference>
<feature type="domain" description="Cyclin-like" evidence="6">
    <location>
        <begin position="186"/>
        <end position="274"/>
    </location>
</feature>
<evidence type="ECO:0000259" key="7">
    <source>
        <dbReference type="SMART" id="SM01332"/>
    </source>
</evidence>
<dbReference type="GO" id="GO:0051301">
    <property type="term" value="P:cell division"/>
    <property type="evidence" value="ECO:0007669"/>
    <property type="project" value="UniProtKB-KW"/>
</dbReference>
<sequence length="315" mass="36068">MSAVVLQRKICNGLYFSEDIKAPAELGMSYDQIINFDVDDDDYPGLCGTMVREIYNHLRASESKKRPSTDYMAKVQKNIDMRMRAMLIDWLVDVVEVYVIDPEILYLGVNYIDRYLSGNPIDSEKLQLLGITCMMIAFKYHDIYSPPVEAFCAITDDTYSVDEIREMESIVLDYLKFELTIPTARCFLERFVRVAQAVTEDPPMEIESLSNYLTDLSLGDYGMLCYSPSVIAASSVFLARFILSPSRRPWNSTLQHFTLYKPLALLGCVKALHSLCRNSFNSLPAIQAKYSRHKYNCVAKKYCPLSIPQVYFQDL</sequence>
<dbReference type="GO" id="GO:0044772">
    <property type="term" value="P:mitotic cell cycle phase transition"/>
    <property type="evidence" value="ECO:0007669"/>
    <property type="project" value="InterPro"/>
</dbReference>
<accession>A0AAD8IYK6</accession>
<dbReference type="SMART" id="SM00385">
    <property type="entry name" value="CYCLIN"/>
    <property type="match status" value="2"/>
</dbReference>
<keyword evidence="9" id="KW-1185">Reference proteome</keyword>
<dbReference type="InterPro" id="IPR048258">
    <property type="entry name" value="Cyclins_cyclin-box"/>
</dbReference>
<evidence type="ECO:0000256" key="2">
    <source>
        <dbReference type="ARBA" id="ARBA00022618"/>
    </source>
</evidence>
<dbReference type="Proteomes" id="UP001237642">
    <property type="component" value="Unassembled WGS sequence"/>
</dbReference>
<comment type="caution">
    <text evidence="8">The sequence shown here is derived from an EMBL/GenBank/DDBJ whole genome shotgun (WGS) entry which is preliminary data.</text>
</comment>
<comment type="similarity">
    <text evidence="1">Belongs to the cyclin family. Cyclin AB subfamily.</text>
</comment>
<dbReference type="Gene3D" id="1.10.472.10">
    <property type="entry name" value="Cyclin-like"/>
    <property type="match status" value="2"/>
</dbReference>
<feature type="domain" description="Cyclin C-terminal" evidence="7">
    <location>
        <begin position="182"/>
        <end position="304"/>
    </location>
</feature>
<dbReference type="InterPro" id="IPR006671">
    <property type="entry name" value="Cyclin_N"/>
</dbReference>
<dbReference type="SUPFAM" id="SSF47954">
    <property type="entry name" value="Cyclin-like"/>
    <property type="match status" value="2"/>
</dbReference>
<evidence type="ECO:0000256" key="1">
    <source>
        <dbReference type="ARBA" id="ARBA00006955"/>
    </source>
</evidence>
<feature type="domain" description="Cyclin-like" evidence="6">
    <location>
        <begin position="89"/>
        <end position="173"/>
    </location>
</feature>
<dbReference type="InterPro" id="IPR013763">
    <property type="entry name" value="Cyclin-like_dom"/>
</dbReference>
<dbReference type="PROSITE" id="PS00292">
    <property type="entry name" value="CYCLINS"/>
    <property type="match status" value="1"/>
</dbReference>
<dbReference type="InterPro" id="IPR036915">
    <property type="entry name" value="Cyclin-like_sf"/>
</dbReference>
<reference evidence="8" key="1">
    <citation type="submission" date="2023-02" db="EMBL/GenBank/DDBJ databases">
        <title>Genome of toxic invasive species Heracleum sosnowskyi carries increased number of genes despite the absence of recent whole-genome duplications.</title>
        <authorList>
            <person name="Schelkunov M."/>
            <person name="Shtratnikova V."/>
            <person name="Makarenko M."/>
            <person name="Klepikova A."/>
            <person name="Omelchenko D."/>
            <person name="Novikova G."/>
            <person name="Obukhova E."/>
            <person name="Bogdanov V."/>
            <person name="Penin A."/>
            <person name="Logacheva M."/>
        </authorList>
    </citation>
    <scope>NUCLEOTIDE SEQUENCE</scope>
    <source>
        <strain evidence="8">Hsosn_3</strain>
        <tissue evidence="8">Leaf</tissue>
    </source>
</reference>
<keyword evidence="3 5" id="KW-0195">Cyclin</keyword>
<reference evidence="8" key="2">
    <citation type="submission" date="2023-05" db="EMBL/GenBank/DDBJ databases">
        <authorList>
            <person name="Schelkunov M.I."/>
        </authorList>
    </citation>
    <scope>NUCLEOTIDE SEQUENCE</scope>
    <source>
        <strain evidence="8">Hsosn_3</strain>
        <tissue evidence="8">Leaf</tissue>
    </source>
</reference>
<keyword evidence="2" id="KW-0132">Cell division</keyword>
<dbReference type="EMBL" id="JAUIZM010000003">
    <property type="protein sequence ID" value="KAK1393638.1"/>
    <property type="molecule type" value="Genomic_DNA"/>
</dbReference>
<organism evidence="8 9">
    <name type="scientific">Heracleum sosnowskyi</name>
    <dbReference type="NCBI Taxonomy" id="360622"/>
    <lineage>
        <taxon>Eukaryota</taxon>
        <taxon>Viridiplantae</taxon>
        <taxon>Streptophyta</taxon>
        <taxon>Embryophyta</taxon>
        <taxon>Tracheophyta</taxon>
        <taxon>Spermatophyta</taxon>
        <taxon>Magnoliopsida</taxon>
        <taxon>eudicotyledons</taxon>
        <taxon>Gunneridae</taxon>
        <taxon>Pentapetalae</taxon>
        <taxon>asterids</taxon>
        <taxon>campanulids</taxon>
        <taxon>Apiales</taxon>
        <taxon>Apiaceae</taxon>
        <taxon>Apioideae</taxon>
        <taxon>apioid superclade</taxon>
        <taxon>Tordylieae</taxon>
        <taxon>Tordyliinae</taxon>
        <taxon>Heracleum</taxon>
    </lineage>
</organism>
<dbReference type="InterPro" id="IPR039361">
    <property type="entry name" value="Cyclin"/>
</dbReference>
<dbReference type="InterPro" id="IPR046965">
    <property type="entry name" value="Cyclin_A/B-like"/>
</dbReference>
<proteinExistence type="inferred from homology"/>
<dbReference type="InterPro" id="IPR004367">
    <property type="entry name" value="Cyclin_C-dom"/>
</dbReference>
<evidence type="ECO:0000256" key="4">
    <source>
        <dbReference type="ARBA" id="ARBA00023306"/>
    </source>
</evidence>